<dbReference type="InterPro" id="IPR005135">
    <property type="entry name" value="Endo/exonuclease/phosphatase"/>
</dbReference>
<sequence>MRRLLIALLVLLAVPATAGELKIAAWNIAWLTMKPAGHPDLPRSLRTREAADLDRLRGYAERLAADVVALQEVDGPLAAARVFDATRYEFHFPAETDTQRAGFAWRRGLAVTRNPDLMALDLAPTARFSLRRGADITVRDGEGPPIRLLSVHLDGGCAWDPIRQPNSRDCQNLGRQAAILRGWVAERQREGIAFAILGDFNRRMERDDEFIATLIEAAPLVRATQGFSNPCWSQQGRSPPFIDHILLGGPARDWLVRDSFRVLLFTERDGALRDRLSDHCPISVRIDPRR</sequence>
<evidence type="ECO:0000313" key="2">
    <source>
        <dbReference type="EMBL" id="MBR0653399.1"/>
    </source>
</evidence>
<proteinExistence type="predicted"/>
<feature type="domain" description="Endonuclease/exonuclease/phosphatase" evidence="1">
    <location>
        <begin position="25"/>
        <end position="279"/>
    </location>
</feature>
<evidence type="ECO:0000259" key="1">
    <source>
        <dbReference type="Pfam" id="PF03372"/>
    </source>
</evidence>
<protein>
    <recommendedName>
        <fullName evidence="1">Endonuclease/exonuclease/phosphatase domain-containing protein</fullName>
    </recommendedName>
</protein>
<dbReference type="Proteomes" id="UP000698752">
    <property type="component" value="Unassembled WGS sequence"/>
</dbReference>
<keyword evidence="3" id="KW-1185">Reference proteome</keyword>
<dbReference type="Gene3D" id="3.60.10.10">
    <property type="entry name" value="Endonuclease/exonuclease/phosphatase"/>
    <property type="match status" value="1"/>
</dbReference>
<evidence type="ECO:0000313" key="3">
    <source>
        <dbReference type="Proteomes" id="UP000698752"/>
    </source>
</evidence>
<gene>
    <name evidence="2" type="ORF">GXW78_27360</name>
</gene>
<dbReference type="Pfam" id="PF03372">
    <property type="entry name" value="Exo_endo_phos"/>
    <property type="match status" value="1"/>
</dbReference>
<dbReference type="SUPFAM" id="SSF56219">
    <property type="entry name" value="DNase I-like"/>
    <property type="match status" value="1"/>
</dbReference>
<name>A0ABS5EQU9_9PROT</name>
<organism evidence="2 3">
    <name type="scientific">Neoroseomonas terrae</name>
    <dbReference type="NCBI Taxonomy" id="424799"/>
    <lineage>
        <taxon>Bacteria</taxon>
        <taxon>Pseudomonadati</taxon>
        <taxon>Pseudomonadota</taxon>
        <taxon>Alphaproteobacteria</taxon>
        <taxon>Acetobacterales</taxon>
        <taxon>Acetobacteraceae</taxon>
        <taxon>Neoroseomonas</taxon>
    </lineage>
</organism>
<dbReference type="RefSeq" id="WP_211872103.1">
    <property type="nucleotide sequence ID" value="NZ_JAAEDI010000050.1"/>
</dbReference>
<dbReference type="EMBL" id="JAAEDI010000050">
    <property type="protein sequence ID" value="MBR0653399.1"/>
    <property type="molecule type" value="Genomic_DNA"/>
</dbReference>
<dbReference type="InterPro" id="IPR036691">
    <property type="entry name" value="Endo/exonu/phosph_ase_sf"/>
</dbReference>
<comment type="caution">
    <text evidence="2">The sequence shown here is derived from an EMBL/GenBank/DDBJ whole genome shotgun (WGS) entry which is preliminary data.</text>
</comment>
<accession>A0ABS5EQU9</accession>
<reference evidence="3" key="1">
    <citation type="journal article" date="2021" name="Syst. Appl. Microbiol.">
        <title>Roseomonas hellenica sp. nov., isolated from roots of wild-growing Alkanna tinctoria.</title>
        <authorList>
            <person name="Rat A."/>
            <person name="Naranjo H.D."/>
            <person name="Lebbe L."/>
            <person name="Cnockaert M."/>
            <person name="Krigas N."/>
            <person name="Grigoriadou K."/>
            <person name="Maloupa E."/>
            <person name="Willems A."/>
        </authorList>
    </citation>
    <scope>NUCLEOTIDE SEQUENCE [LARGE SCALE GENOMIC DNA]</scope>
    <source>
        <strain evidence="3">LMG 31159</strain>
    </source>
</reference>